<keyword evidence="2" id="KW-1185">Reference proteome</keyword>
<sequence>MEDSSSENIISDSPVNRATMDKNLDSADAINVIFMGKNDGVNGSKDGMKLDNYLGEYDLSGRVDCNIGKGSVYRDILECFTPYIGNEVINKEVGPAEIDGNVLFQSSSEELLCEENKEQKIGRLGLKNYLDSSLVEADILSSIIVASQDVDLLSGKSFGD</sequence>
<gene>
    <name evidence="1" type="ORF">V6N12_068235</name>
</gene>
<evidence type="ECO:0000313" key="2">
    <source>
        <dbReference type="Proteomes" id="UP001472677"/>
    </source>
</evidence>
<organism evidence="1 2">
    <name type="scientific">Hibiscus sabdariffa</name>
    <name type="common">roselle</name>
    <dbReference type="NCBI Taxonomy" id="183260"/>
    <lineage>
        <taxon>Eukaryota</taxon>
        <taxon>Viridiplantae</taxon>
        <taxon>Streptophyta</taxon>
        <taxon>Embryophyta</taxon>
        <taxon>Tracheophyta</taxon>
        <taxon>Spermatophyta</taxon>
        <taxon>Magnoliopsida</taxon>
        <taxon>eudicotyledons</taxon>
        <taxon>Gunneridae</taxon>
        <taxon>Pentapetalae</taxon>
        <taxon>rosids</taxon>
        <taxon>malvids</taxon>
        <taxon>Malvales</taxon>
        <taxon>Malvaceae</taxon>
        <taxon>Malvoideae</taxon>
        <taxon>Hibiscus</taxon>
    </lineage>
</organism>
<reference evidence="1 2" key="1">
    <citation type="journal article" date="2024" name="G3 (Bethesda)">
        <title>Genome assembly of Hibiscus sabdariffa L. provides insights into metabolisms of medicinal natural products.</title>
        <authorList>
            <person name="Kim T."/>
        </authorList>
    </citation>
    <scope>NUCLEOTIDE SEQUENCE [LARGE SCALE GENOMIC DNA]</scope>
    <source>
        <strain evidence="1">TK-2024</strain>
        <tissue evidence="1">Old leaves</tissue>
    </source>
</reference>
<evidence type="ECO:0000313" key="1">
    <source>
        <dbReference type="EMBL" id="KAK8583983.1"/>
    </source>
</evidence>
<dbReference type="Proteomes" id="UP001472677">
    <property type="component" value="Unassembled WGS sequence"/>
</dbReference>
<dbReference type="EMBL" id="JBBPBM010000005">
    <property type="protein sequence ID" value="KAK8583983.1"/>
    <property type="molecule type" value="Genomic_DNA"/>
</dbReference>
<protein>
    <submittedName>
        <fullName evidence="1">Uncharacterized protein</fullName>
    </submittedName>
</protein>
<comment type="caution">
    <text evidence="1">The sequence shown here is derived from an EMBL/GenBank/DDBJ whole genome shotgun (WGS) entry which is preliminary data.</text>
</comment>
<accession>A0ABR2FPQ8</accession>
<proteinExistence type="predicted"/>
<name>A0ABR2FPQ8_9ROSI</name>